<dbReference type="InterPro" id="IPR036188">
    <property type="entry name" value="FAD/NAD-bd_sf"/>
</dbReference>
<evidence type="ECO:0000259" key="18">
    <source>
        <dbReference type="Pfam" id="PF05199"/>
    </source>
</evidence>
<accession>A0ABS5ABP2</accession>
<comment type="cofactor">
    <cofactor evidence="1">
        <name>FAD</name>
        <dbReference type="ChEBI" id="CHEBI:57692"/>
    </cofactor>
</comment>
<gene>
    <name evidence="19" type="ORF">JOF53_002491</name>
</gene>
<evidence type="ECO:0000256" key="9">
    <source>
        <dbReference type="ARBA" id="ARBA00023221"/>
    </source>
</evidence>
<evidence type="ECO:0000313" key="19">
    <source>
        <dbReference type="EMBL" id="MBP2473619.1"/>
    </source>
</evidence>
<dbReference type="Pfam" id="PF05199">
    <property type="entry name" value="GMC_oxred_C"/>
    <property type="match status" value="1"/>
</dbReference>
<keyword evidence="9" id="KW-0753">Steroid metabolism</keyword>
<dbReference type="EC" id="5.3.3.1" evidence="11"/>
<keyword evidence="6 19" id="KW-0560">Oxidoreductase</keyword>
<evidence type="ECO:0000256" key="15">
    <source>
        <dbReference type="ARBA" id="ARBA00049778"/>
    </source>
</evidence>
<evidence type="ECO:0000259" key="16">
    <source>
        <dbReference type="Pfam" id="PF00732"/>
    </source>
</evidence>
<dbReference type="EC" id="1.1.3.6" evidence="13"/>
<name>A0ABS5ABP2_9PSEU</name>
<sequence length="792" mass="86250">MTEHVDTVVIGSGFGGSVAAYRLAEAGQSVVVLERGKPYPPGSFARSPHEMRGNFWDPAHKSYGLFDIWNFRGFSSLVSAGVGGGSLIYANVLLRKDEHWFVHEEPIAGGGYETWPVTRADLDPHYDAVERMLTPAPYPLDHPDFSDMPRTKAMREAAGALGLEFDTPPLAVRFAARPGGVPGTGLPIDEAPYGNLHGEQRRTCRLCGECNIGCNDGAKNSLDHTYLSAARQYGADIRHLHEVRLLRAREGGGYEVSYRVHSPDGHSRMDMIRADRVVLGAGTFGTLHLLLRSRKYLPRLSRALGTRFTGNGDLLTFLLKAKDRDGVRDLDANRGPVITSMIRVPDAVDGEGITGRGHYIQDAGYPAFVSWLVEAANAPSQLSRLLGFAAKRVFSAVERSPRSSLSHEIAGLLDDGVFTESSVPLLGMGRDVPDGVVRMREGWLDVDWTTESSLEYFAGVRATMRGISEQLGGEYHDNPMWLTKRIISVHPLGGAPMGRRPEEGLCDPYGEVFGYDGLYVADGSAMPGPVGPNPSLTIAAWADRLCDRLLGGGRLGDGATVEPIDPHRLEGVVRVPEEAPVSRGGLAGAAGLSFTEEMSGSFALGETEPRTGERVGRRDERRLRFRLTIAIEDFDRFLDDPSHPASATGWLHCDDLGGKLVVPYGRFNLMVPGSLAGTRHMFYRLFLSDAAGNPLTLVGHKDLHDDEGPDLWSDTTTLHARLYAGHVYDDDEPGTPIGAGVLHLGMLDFVRQLGTIRATGPDPLGTVERFGRMFLGKLWDVYGPQRPGPEEE</sequence>
<dbReference type="InterPro" id="IPR007867">
    <property type="entry name" value="GMC_OxRtase_C"/>
</dbReference>
<evidence type="ECO:0000256" key="10">
    <source>
        <dbReference type="ARBA" id="ARBA00023235"/>
    </source>
</evidence>
<evidence type="ECO:0000256" key="13">
    <source>
        <dbReference type="ARBA" id="ARBA00049723"/>
    </source>
</evidence>
<dbReference type="Gene3D" id="3.30.410.10">
    <property type="entry name" value="Cholesterol Oxidase, domain 2"/>
    <property type="match status" value="1"/>
</dbReference>
<protein>
    <recommendedName>
        <fullName evidence="14">Cholesterol oxidase</fullName>
        <ecNumber evidence="13">1.1.3.6</ecNumber>
        <ecNumber evidence="11">5.3.3.1</ecNumber>
    </recommendedName>
    <alternativeName>
        <fullName evidence="15">Cholesterol isomerase</fullName>
    </alternativeName>
</protein>
<dbReference type="GO" id="GO:0016995">
    <property type="term" value="F:cholesterol oxidase activity"/>
    <property type="evidence" value="ECO:0007669"/>
    <property type="project" value="UniProtKB-EC"/>
</dbReference>
<keyword evidence="4" id="KW-0285">Flavoprotein</keyword>
<evidence type="ECO:0000313" key="20">
    <source>
        <dbReference type="Proteomes" id="UP001519363"/>
    </source>
</evidence>
<proteinExistence type="inferred from homology"/>
<feature type="domain" description="Glucose-methanol-choline oxidoreductase C-terminal" evidence="18">
    <location>
        <begin position="484"/>
        <end position="542"/>
    </location>
</feature>
<keyword evidence="10" id="KW-0413">Isomerase</keyword>
<evidence type="ECO:0000256" key="3">
    <source>
        <dbReference type="ARBA" id="ARBA00022548"/>
    </source>
</evidence>
<keyword evidence="3" id="KW-0153">Cholesterol metabolism</keyword>
<keyword evidence="7" id="KW-0443">Lipid metabolism</keyword>
<evidence type="ECO:0000256" key="2">
    <source>
        <dbReference type="ARBA" id="ARBA00010790"/>
    </source>
</evidence>
<evidence type="ECO:0000256" key="6">
    <source>
        <dbReference type="ARBA" id="ARBA00023002"/>
    </source>
</evidence>
<dbReference type="Pfam" id="PF01266">
    <property type="entry name" value="DAO"/>
    <property type="match status" value="1"/>
</dbReference>
<evidence type="ECO:0000256" key="4">
    <source>
        <dbReference type="ARBA" id="ARBA00022630"/>
    </source>
</evidence>
<keyword evidence="20" id="KW-1185">Reference proteome</keyword>
<dbReference type="EMBL" id="JAGIOO010000001">
    <property type="protein sequence ID" value="MBP2473619.1"/>
    <property type="molecule type" value="Genomic_DNA"/>
</dbReference>
<dbReference type="Pfam" id="PF00732">
    <property type="entry name" value="GMC_oxred_N"/>
    <property type="match status" value="1"/>
</dbReference>
<dbReference type="Proteomes" id="UP001519363">
    <property type="component" value="Unassembled WGS sequence"/>
</dbReference>
<comment type="pathway">
    <text evidence="12">Steroid metabolism; cholesterol degradation.</text>
</comment>
<evidence type="ECO:0000256" key="14">
    <source>
        <dbReference type="ARBA" id="ARBA00049744"/>
    </source>
</evidence>
<comment type="caution">
    <text evidence="19">The sequence shown here is derived from an EMBL/GenBank/DDBJ whole genome shotgun (WGS) entry which is preliminary data.</text>
</comment>
<evidence type="ECO:0000256" key="5">
    <source>
        <dbReference type="ARBA" id="ARBA00022827"/>
    </source>
</evidence>
<dbReference type="InterPro" id="IPR052542">
    <property type="entry name" value="Cholesterol_Oxidase"/>
</dbReference>
<dbReference type="Gene3D" id="3.50.50.60">
    <property type="entry name" value="FAD/NAD(P)-binding domain"/>
    <property type="match status" value="3"/>
</dbReference>
<comment type="similarity">
    <text evidence="2">Belongs to the GMC oxidoreductase family.</text>
</comment>
<reference evidence="19 20" key="1">
    <citation type="submission" date="2021-03" db="EMBL/GenBank/DDBJ databases">
        <title>Sequencing the genomes of 1000 actinobacteria strains.</title>
        <authorList>
            <person name="Klenk H.-P."/>
        </authorList>
    </citation>
    <scope>NUCLEOTIDE SEQUENCE [LARGE SCALE GENOMIC DNA]</scope>
    <source>
        <strain evidence="19 20">DSM 44580</strain>
    </source>
</reference>
<evidence type="ECO:0000256" key="1">
    <source>
        <dbReference type="ARBA" id="ARBA00001974"/>
    </source>
</evidence>
<keyword evidence="5" id="KW-0274">FAD</keyword>
<evidence type="ECO:0000259" key="17">
    <source>
        <dbReference type="Pfam" id="PF01266"/>
    </source>
</evidence>
<feature type="domain" description="FAD dependent oxidoreductase" evidence="17">
    <location>
        <begin position="6"/>
        <end position="47"/>
    </location>
</feature>
<organism evidence="19 20">
    <name type="scientific">Crossiella equi</name>
    <dbReference type="NCBI Taxonomy" id="130796"/>
    <lineage>
        <taxon>Bacteria</taxon>
        <taxon>Bacillati</taxon>
        <taxon>Actinomycetota</taxon>
        <taxon>Actinomycetes</taxon>
        <taxon>Pseudonocardiales</taxon>
        <taxon>Pseudonocardiaceae</taxon>
        <taxon>Crossiella</taxon>
    </lineage>
</organism>
<evidence type="ECO:0000256" key="12">
    <source>
        <dbReference type="ARBA" id="ARBA00049645"/>
    </source>
</evidence>
<dbReference type="PANTHER" id="PTHR47470">
    <property type="entry name" value="CHOLESTEROL OXIDASE"/>
    <property type="match status" value="1"/>
</dbReference>
<keyword evidence="8" id="KW-1207">Sterol metabolism</keyword>
<dbReference type="SUPFAM" id="SSF51905">
    <property type="entry name" value="FAD/NAD(P)-binding domain"/>
    <property type="match status" value="1"/>
</dbReference>
<dbReference type="RefSeq" id="WP_086781035.1">
    <property type="nucleotide sequence ID" value="NZ_JAGIOO010000001.1"/>
</dbReference>
<dbReference type="InterPro" id="IPR000172">
    <property type="entry name" value="GMC_OxRdtase_N"/>
</dbReference>
<dbReference type="InterPro" id="IPR006076">
    <property type="entry name" value="FAD-dep_OxRdtase"/>
</dbReference>
<dbReference type="PANTHER" id="PTHR47470:SF1">
    <property type="entry name" value="FAD-DEPENDENT OXIDOREDUCTASE 2 FAD BINDING DOMAIN-CONTAINING PROTEIN"/>
    <property type="match status" value="1"/>
</dbReference>
<evidence type="ECO:0000256" key="7">
    <source>
        <dbReference type="ARBA" id="ARBA00023098"/>
    </source>
</evidence>
<evidence type="ECO:0000256" key="11">
    <source>
        <dbReference type="ARBA" id="ARBA00038856"/>
    </source>
</evidence>
<evidence type="ECO:0000256" key="8">
    <source>
        <dbReference type="ARBA" id="ARBA00023166"/>
    </source>
</evidence>
<feature type="domain" description="Glucose-methanol-choline oxidoreductase N-terminal" evidence="16">
    <location>
        <begin position="79"/>
        <end position="293"/>
    </location>
</feature>